<sequence length="162" mass="17372">MVPWRDFGAAACGVLEFLHHHLGWDVWTVTRVIDDRQVVLHAYPATALPPGASLPWEESFCRLMVAGEAPRAATVTAAVPEYAARSMGPVDRVAAYLGVPLVTADGDLFGTVCAVGFRARPRSANRDLPLVEMVARMLSTLMAAGLTPDDPPPGPDLRPTDN</sequence>
<dbReference type="InterPro" id="IPR029016">
    <property type="entry name" value="GAF-like_dom_sf"/>
</dbReference>
<dbReference type="SMART" id="SM00065">
    <property type="entry name" value="GAF"/>
    <property type="match status" value="1"/>
</dbReference>
<dbReference type="EMBL" id="OBDO01000016">
    <property type="protein sequence ID" value="SNX99270.1"/>
    <property type="molecule type" value="Genomic_DNA"/>
</dbReference>
<gene>
    <name evidence="2" type="ORF">SAMN06893097_11662</name>
</gene>
<protein>
    <submittedName>
        <fullName evidence="2">GAF domain-containing protein</fullName>
    </submittedName>
</protein>
<dbReference type="RefSeq" id="WP_245854110.1">
    <property type="nucleotide sequence ID" value="NZ_JACHXB010000009.1"/>
</dbReference>
<organism evidence="2 3">
    <name type="scientific">Geodermatophilus sabuli</name>
    <dbReference type="NCBI Taxonomy" id="1564158"/>
    <lineage>
        <taxon>Bacteria</taxon>
        <taxon>Bacillati</taxon>
        <taxon>Actinomycetota</taxon>
        <taxon>Actinomycetes</taxon>
        <taxon>Geodermatophilales</taxon>
        <taxon>Geodermatophilaceae</taxon>
        <taxon>Geodermatophilus</taxon>
    </lineage>
</organism>
<evidence type="ECO:0000313" key="3">
    <source>
        <dbReference type="Proteomes" id="UP000219514"/>
    </source>
</evidence>
<evidence type="ECO:0000259" key="1">
    <source>
        <dbReference type="SMART" id="SM00065"/>
    </source>
</evidence>
<accession>A0A285EJS9</accession>
<proteinExistence type="predicted"/>
<dbReference type="Proteomes" id="UP000219514">
    <property type="component" value="Unassembled WGS sequence"/>
</dbReference>
<dbReference type="Gene3D" id="3.30.450.40">
    <property type="match status" value="1"/>
</dbReference>
<dbReference type="SUPFAM" id="SSF55781">
    <property type="entry name" value="GAF domain-like"/>
    <property type="match status" value="1"/>
</dbReference>
<evidence type="ECO:0000313" key="2">
    <source>
        <dbReference type="EMBL" id="SNX99270.1"/>
    </source>
</evidence>
<keyword evidence="3" id="KW-1185">Reference proteome</keyword>
<dbReference type="Pfam" id="PF01590">
    <property type="entry name" value="GAF"/>
    <property type="match status" value="1"/>
</dbReference>
<dbReference type="InterPro" id="IPR003018">
    <property type="entry name" value="GAF"/>
</dbReference>
<dbReference type="PANTHER" id="PTHR43102:SF2">
    <property type="entry name" value="GAF DOMAIN-CONTAINING PROTEIN"/>
    <property type="match status" value="1"/>
</dbReference>
<name>A0A285EJS9_9ACTN</name>
<reference evidence="2 3" key="1">
    <citation type="submission" date="2017-09" db="EMBL/GenBank/DDBJ databases">
        <authorList>
            <person name="Ehlers B."/>
            <person name="Leendertz F.H."/>
        </authorList>
    </citation>
    <scope>NUCLEOTIDE SEQUENCE [LARGE SCALE GENOMIC DNA]</scope>
    <source>
        <strain evidence="2 3">DSM 46844</strain>
    </source>
</reference>
<feature type="domain" description="GAF" evidence="1">
    <location>
        <begin position="6"/>
        <end position="152"/>
    </location>
</feature>
<dbReference type="AlphaFoldDB" id="A0A285EJS9"/>
<dbReference type="PANTHER" id="PTHR43102">
    <property type="entry name" value="SLR1143 PROTEIN"/>
    <property type="match status" value="1"/>
</dbReference>